<dbReference type="CDD" id="cd06849">
    <property type="entry name" value="lipoyl_domain"/>
    <property type="match status" value="1"/>
</dbReference>
<gene>
    <name evidence="9" type="ORF">MGWOODY_XGa763</name>
</gene>
<dbReference type="GO" id="GO:0016407">
    <property type="term" value="F:acetyltransferase activity"/>
    <property type="evidence" value="ECO:0007669"/>
    <property type="project" value="TreeGrafter"/>
</dbReference>
<dbReference type="GO" id="GO:0004149">
    <property type="term" value="F:dihydrolipoyllysine-residue succinyltransferase activity"/>
    <property type="evidence" value="ECO:0007669"/>
    <property type="project" value="UniProtKB-EC"/>
</dbReference>
<dbReference type="EMBL" id="CZRL01000104">
    <property type="protein sequence ID" value="CUS54407.1"/>
    <property type="molecule type" value="Genomic_DNA"/>
</dbReference>
<keyword evidence="4" id="KW-0450">Lipoyl</keyword>
<comment type="cofactor">
    <cofactor evidence="1">
        <name>(R)-lipoate</name>
        <dbReference type="ChEBI" id="CHEBI:83088"/>
    </cofactor>
</comment>
<evidence type="ECO:0000259" key="7">
    <source>
        <dbReference type="PROSITE" id="PS50968"/>
    </source>
</evidence>
<dbReference type="InterPro" id="IPR000089">
    <property type="entry name" value="Biotin_lipoyl"/>
</dbReference>
<dbReference type="InterPro" id="IPR001078">
    <property type="entry name" value="2-oxoacid_DH_actylTfrase"/>
</dbReference>
<evidence type="ECO:0000256" key="5">
    <source>
        <dbReference type="ARBA" id="ARBA00023315"/>
    </source>
</evidence>
<keyword evidence="3 9" id="KW-0808">Transferase</keyword>
<organism evidence="9">
    <name type="scientific">hydrothermal vent metagenome</name>
    <dbReference type="NCBI Taxonomy" id="652676"/>
    <lineage>
        <taxon>unclassified sequences</taxon>
        <taxon>metagenomes</taxon>
        <taxon>ecological metagenomes</taxon>
    </lineage>
</organism>
<dbReference type="PROSITE" id="PS00189">
    <property type="entry name" value="LIPOYL"/>
    <property type="match status" value="1"/>
</dbReference>
<feature type="domain" description="Peripheral subunit-binding (PSBD)" evidence="8">
    <location>
        <begin position="96"/>
        <end position="133"/>
    </location>
</feature>
<dbReference type="Gene3D" id="4.10.320.10">
    <property type="entry name" value="E3-binding domain"/>
    <property type="match status" value="1"/>
</dbReference>
<dbReference type="GO" id="GO:0031405">
    <property type="term" value="F:lipoic acid binding"/>
    <property type="evidence" value="ECO:0007669"/>
    <property type="project" value="TreeGrafter"/>
</dbReference>
<comment type="similarity">
    <text evidence="2">Belongs to the 2-oxoacid dehydrogenase family.</text>
</comment>
<dbReference type="SUPFAM" id="SSF51230">
    <property type="entry name" value="Single hybrid motif"/>
    <property type="match status" value="1"/>
</dbReference>
<name>A0A160TX04_9ZZZZ</name>
<dbReference type="PANTHER" id="PTHR43178">
    <property type="entry name" value="DIHYDROLIPOAMIDE ACETYLTRANSFERASE COMPONENT OF PYRUVATE DEHYDROGENASE COMPLEX"/>
    <property type="match status" value="1"/>
</dbReference>
<dbReference type="SUPFAM" id="SSF47005">
    <property type="entry name" value="Peripheral subunit-binding domain of 2-oxo acid dehydrogenase complex"/>
    <property type="match status" value="1"/>
</dbReference>
<evidence type="ECO:0000313" key="9">
    <source>
        <dbReference type="EMBL" id="CUS54407.1"/>
    </source>
</evidence>
<dbReference type="PROSITE" id="PS51826">
    <property type="entry name" value="PSBD"/>
    <property type="match status" value="1"/>
</dbReference>
<dbReference type="InterPro" id="IPR003016">
    <property type="entry name" value="2-oxoA_DH_lipoyl-BS"/>
</dbReference>
<dbReference type="PANTHER" id="PTHR43178:SF5">
    <property type="entry name" value="LIPOAMIDE ACYLTRANSFERASE COMPONENT OF BRANCHED-CHAIN ALPHA-KETO ACID DEHYDROGENASE COMPLEX, MITOCHONDRIAL"/>
    <property type="match status" value="1"/>
</dbReference>
<dbReference type="SUPFAM" id="SSF52777">
    <property type="entry name" value="CoA-dependent acyltransferases"/>
    <property type="match status" value="1"/>
</dbReference>
<dbReference type="Pfam" id="PF00364">
    <property type="entry name" value="Biotin_lipoyl"/>
    <property type="match status" value="1"/>
</dbReference>
<dbReference type="EC" id="2.3.1.61" evidence="9"/>
<dbReference type="InterPro" id="IPR004167">
    <property type="entry name" value="PSBD"/>
</dbReference>
<evidence type="ECO:0000256" key="2">
    <source>
        <dbReference type="ARBA" id="ARBA00007317"/>
    </source>
</evidence>
<sequence length="377" mass="40403">MAAMGHTMETGRVVEWHISEGESIDEGQLLISIETDKTVVDVNSPVSGVLLKTVGQVDAEYDVGEVLAWIGDAGETVPDQPVEPDSKKRSVAAGPRVTPVAQRLADRHGIDADAVEGTGPDGRVTKEDVQRAIDDGTAPAKAEDTSVPAGEVVPLSGIRRITAERLSANWGVAPHVSEGIEVDFSQFESYRVEREADWQEKWGTPLGPNDLILAATAQTLKDHPDLNTGFVDGAICRYNEVNLGVAIDIDGGLVVPVVRNADKLSIGEIARTVRELAVKARENKLTPDEMEGGTFSVSNLGGLGIDWFTPILNPPQCGILGIGRIQRVPRYAGNEIVARDLATLVLTFDHRLIDGAPCARFLSQLRAALEAPEAFLD</sequence>
<dbReference type="InterPro" id="IPR023213">
    <property type="entry name" value="CAT-like_dom_sf"/>
</dbReference>
<dbReference type="PROSITE" id="PS50968">
    <property type="entry name" value="BIOTINYL_LIPOYL"/>
    <property type="match status" value="1"/>
</dbReference>
<dbReference type="Pfam" id="PF00198">
    <property type="entry name" value="2-oxoacid_dh"/>
    <property type="match status" value="1"/>
</dbReference>
<dbReference type="AlphaFoldDB" id="A0A160TX04"/>
<dbReference type="InterPro" id="IPR011053">
    <property type="entry name" value="Single_hybrid_motif"/>
</dbReference>
<feature type="region of interest" description="Disordered" evidence="6">
    <location>
        <begin position="75"/>
        <end position="95"/>
    </location>
</feature>
<dbReference type="InterPro" id="IPR036625">
    <property type="entry name" value="E3-bd_dom_sf"/>
</dbReference>
<evidence type="ECO:0000256" key="4">
    <source>
        <dbReference type="ARBA" id="ARBA00022823"/>
    </source>
</evidence>
<evidence type="ECO:0000256" key="6">
    <source>
        <dbReference type="SAM" id="MobiDB-lite"/>
    </source>
</evidence>
<dbReference type="InterPro" id="IPR050743">
    <property type="entry name" value="2-oxoacid_DH_E2_comp"/>
</dbReference>
<evidence type="ECO:0000259" key="8">
    <source>
        <dbReference type="PROSITE" id="PS51826"/>
    </source>
</evidence>
<reference evidence="9" key="1">
    <citation type="submission" date="2015-10" db="EMBL/GenBank/DDBJ databases">
        <authorList>
            <person name="Gilbert D.G."/>
        </authorList>
    </citation>
    <scope>NUCLEOTIDE SEQUENCE</scope>
</reference>
<accession>A0A160TX04</accession>
<dbReference type="GO" id="GO:0005737">
    <property type="term" value="C:cytoplasm"/>
    <property type="evidence" value="ECO:0007669"/>
    <property type="project" value="TreeGrafter"/>
</dbReference>
<evidence type="ECO:0000256" key="3">
    <source>
        <dbReference type="ARBA" id="ARBA00022679"/>
    </source>
</evidence>
<evidence type="ECO:0000256" key="1">
    <source>
        <dbReference type="ARBA" id="ARBA00001938"/>
    </source>
</evidence>
<keyword evidence="5 9" id="KW-0012">Acyltransferase</keyword>
<dbReference type="Pfam" id="PF02817">
    <property type="entry name" value="E3_binding"/>
    <property type="match status" value="1"/>
</dbReference>
<dbReference type="Gene3D" id="3.30.559.10">
    <property type="entry name" value="Chloramphenicol acetyltransferase-like domain"/>
    <property type="match status" value="1"/>
</dbReference>
<feature type="domain" description="Lipoyl-binding" evidence="7">
    <location>
        <begin position="1"/>
        <end position="71"/>
    </location>
</feature>
<proteinExistence type="inferred from homology"/>
<protein>
    <submittedName>
        <fullName evidence="9">Dihydrolipoamide succinyltransferase component (E2) of 2-oxoglutarate dehydrogenase complex</fullName>
        <ecNumber evidence="9">2.3.1.61</ecNumber>
    </submittedName>
</protein>
<dbReference type="Gene3D" id="2.40.50.100">
    <property type="match status" value="1"/>
</dbReference>